<dbReference type="AlphaFoldDB" id="A0A9P4UKC0"/>
<protein>
    <submittedName>
        <fullName evidence="2">Uncharacterized protein</fullName>
    </submittedName>
</protein>
<accession>A0A9P4UKC0</accession>
<comment type="caution">
    <text evidence="2">The sequence shown here is derived from an EMBL/GenBank/DDBJ whole genome shotgun (WGS) entry which is preliminary data.</text>
</comment>
<sequence>MASAMSPAAQQRAQPLPLKPCCLAPSHACRLLNWPSQERPPPTRPHHRPTLARRPVSAPQLWDGTKGTTAARMGVAGCSPAPGAASRRLLNAPARHSRDRDHGSPATTWPIFFLSAGARNSPRSRQLRHGGRPQRGPRSPTTLAIAPLAPPMVYAPLTTCTPFGRQGSVPCPLLSADIHVQVRSRHASLDSLHSRPHTTTMHRDIRHATLSVQARNLEKLGS</sequence>
<keyword evidence="3" id="KW-1185">Reference proteome</keyword>
<dbReference type="EMBL" id="MU001492">
    <property type="protein sequence ID" value="KAF2452197.1"/>
    <property type="molecule type" value="Genomic_DNA"/>
</dbReference>
<feature type="region of interest" description="Disordered" evidence="1">
    <location>
        <begin position="120"/>
        <end position="140"/>
    </location>
</feature>
<feature type="region of interest" description="Disordered" evidence="1">
    <location>
        <begin position="34"/>
        <end position="62"/>
    </location>
</feature>
<evidence type="ECO:0000313" key="3">
    <source>
        <dbReference type="Proteomes" id="UP000799764"/>
    </source>
</evidence>
<reference evidence="2" key="1">
    <citation type="journal article" date="2020" name="Stud. Mycol.">
        <title>101 Dothideomycetes genomes: a test case for predicting lifestyles and emergence of pathogens.</title>
        <authorList>
            <person name="Haridas S."/>
            <person name="Albert R."/>
            <person name="Binder M."/>
            <person name="Bloem J."/>
            <person name="Labutti K."/>
            <person name="Salamov A."/>
            <person name="Andreopoulos B."/>
            <person name="Baker S."/>
            <person name="Barry K."/>
            <person name="Bills G."/>
            <person name="Bluhm B."/>
            <person name="Cannon C."/>
            <person name="Castanera R."/>
            <person name="Culley D."/>
            <person name="Daum C."/>
            <person name="Ezra D."/>
            <person name="Gonzalez J."/>
            <person name="Henrissat B."/>
            <person name="Kuo A."/>
            <person name="Liang C."/>
            <person name="Lipzen A."/>
            <person name="Lutzoni F."/>
            <person name="Magnuson J."/>
            <person name="Mondo S."/>
            <person name="Nolan M."/>
            <person name="Ohm R."/>
            <person name="Pangilinan J."/>
            <person name="Park H.-J."/>
            <person name="Ramirez L."/>
            <person name="Alfaro M."/>
            <person name="Sun H."/>
            <person name="Tritt A."/>
            <person name="Yoshinaga Y."/>
            <person name="Zwiers L.-H."/>
            <person name="Turgeon B."/>
            <person name="Goodwin S."/>
            <person name="Spatafora J."/>
            <person name="Crous P."/>
            <person name="Grigoriev I."/>
        </authorList>
    </citation>
    <scope>NUCLEOTIDE SEQUENCE</scope>
    <source>
        <strain evidence="2">CBS 690.94</strain>
    </source>
</reference>
<organism evidence="2 3">
    <name type="scientific">Karstenula rhodostoma CBS 690.94</name>
    <dbReference type="NCBI Taxonomy" id="1392251"/>
    <lineage>
        <taxon>Eukaryota</taxon>
        <taxon>Fungi</taxon>
        <taxon>Dikarya</taxon>
        <taxon>Ascomycota</taxon>
        <taxon>Pezizomycotina</taxon>
        <taxon>Dothideomycetes</taxon>
        <taxon>Pleosporomycetidae</taxon>
        <taxon>Pleosporales</taxon>
        <taxon>Massarineae</taxon>
        <taxon>Didymosphaeriaceae</taxon>
        <taxon>Karstenula</taxon>
    </lineage>
</organism>
<proteinExistence type="predicted"/>
<name>A0A9P4UKC0_9PLEO</name>
<evidence type="ECO:0000313" key="2">
    <source>
        <dbReference type="EMBL" id="KAF2452197.1"/>
    </source>
</evidence>
<evidence type="ECO:0000256" key="1">
    <source>
        <dbReference type="SAM" id="MobiDB-lite"/>
    </source>
</evidence>
<dbReference type="Proteomes" id="UP000799764">
    <property type="component" value="Unassembled WGS sequence"/>
</dbReference>
<gene>
    <name evidence="2" type="ORF">P171DRAFT_21210</name>
</gene>